<comment type="caution">
    <text evidence="1">The sequence shown here is derived from an EMBL/GenBank/DDBJ whole genome shotgun (WGS) entry which is preliminary data.</text>
</comment>
<dbReference type="RefSeq" id="WP_307208370.1">
    <property type="nucleotide sequence ID" value="NZ_JAUSST010000012.1"/>
</dbReference>
<evidence type="ECO:0000313" key="1">
    <source>
        <dbReference type="EMBL" id="MDQ0116316.1"/>
    </source>
</evidence>
<dbReference type="InterPro" id="IPR058600">
    <property type="entry name" value="YhjD-like"/>
</dbReference>
<evidence type="ECO:0000313" key="2">
    <source>
        <dbReference type="Proteomes" id="UP001229346"/>
    </source>
</evidence>
<accession>A0ABT9U9I2</accession>
<organism evidence="1 2">
    <name type="scientific">Paenibacillus harenae</name>
    <dbReference type="NCBI Taxonomy" id="306543"/>
    <lineage>
        <taxon>Bacteria</taxon>
        <taxon>Bacillati</taxon>
        <taxon>Bacillota</taxon>
        <taxon>Bacilli</taxon>
        <taxon>Bacillales</taxon>
        <taxon>Paenibacillaceae</taxon>
        <taxon>Paenibacillus</taxon>
    </lineage>
</organism>
<dbReference type="Proteomes" id="UP001229346">
    <property type="component" value="Unassembled WGS sequence"/>
</dbReference>
<dbReference type="EMBL" id="JAUSSU010000018">
    <property type="protein sequence ID" value="MDQ0116316.1"/>
    <property type="molecule type" value="Genomic_DNA"/>
</dbReference>
<sequence>MAMNAYITEQPPMRESNELIKEYVILSYTLAAVKRNRLELDKKARSLRPLFVQAANIVVARIEADLALAEQLLRCMRIDISAEIPRMPQEGLNAEINNRISFYVSELFSKKQ</sequence>
<keyword evidence="2" id="KW-1185">Reference proteome</keyword>
<name>A0ABT9U9I2_PAEHA</name>
<proteinExistence type="predicted"/>
<protein>
    <submittedName>
        <fullName evidence="1">Uncharacterized protein</fullName>
    </submittedName>
</protein>
<dbReference type="Pfam" id="PF26325">
    <property type="entry name" value="YhjD"/>
    <property type="match status" value="1"/>
</dbReference>
<reference evidence="1 2" key="1">
    <citation type="submission" date="2023-07" db="EMBL/GenBank/DDBJ databases">
        <title>Sorghum-associated microbial communities from plants grown in Nebraska, USA.</title>
        <authorList>
            <person name="Schachtman D."/>
        </authorList>
    </citation>
    <scope>NUCLEOTIDE SEQUENCE [LARGE SCALE GENOMIC DNA]</scope>
    <source>
        <strain evidence="1 2">CC482</strain>
    </source>
</reference>
<gene>
    <name evidence="1" type="ORF">J2T15_005792</name>
</gene>